<evidence type="ECO:0000259" key="3">
    <source>
        <dbReference type="PROSITE" id="PS50125"/>
    </source>
</evidence>
<keyword evidence="2" id="KW-0472">Membrane</keyword>
<dbReference type="EMBL" id="BDIP01001646">
    <property type="protein sequence ID" value="GIQ84846.1"/>
    <property type="molecule type" value="Genomic_DNA"/>
</dbReference>
<evidence type="ECO:0000313" key="5">
    <source>
        <dbReference type="Proteomes" id="UP000265618"/>
    </source>
</evidence>
<evidence type="ECO:0000256" key="2">
    <source>
        <dbReference type="SAM" id="Phobius"/>
    </source>
</evidence>
<feature type="transmembrane region" description="Helical" evidence="2">
    <location>
        <begin position="840"/>
        <end position="865"/>
    </location>
</feature>
<feature type="domain" description="Guanylate cyclase" evidence="3">
    <location>
        <begin position="213"/>
        <end position="248"/>
    </location>
</feature>
<dbReference type="InterPro" id="IPR001054">
    <property type="entry name" value="A/G_cyclase"/>
</dbReference>
<dbReference type="Proteomes" id="UP000265618">
    <property type="component" value="Unassembled WGS sequence"/>
</dbReference>
<dbReference type="GO" id="GO:0009190">
    <property type="term" value="P:cyclic nucleotide biosynthetic process"/>
    <property type="evidence" value="ECO:0007669"/>
    <property type="project" value="InterPro"/>
</dbReference>
<dbReference type="AlphaFoldDB" id="A0A9K3CYS2"/>
<dbReference type="GO" id="GO:0035556">
    <property type="term" value="P:intracellular signal transduction"/>
    <property type="evidence" value="ECO:0007669"/>
    <property type="project" value="InterPro"/>
</dbReference>
<feature type="compositionally biased region" description="Low complexity" evidence="1">
    <location>
        <begin position="420"/>
        <end position="429"/>
    </location>
</feature>
<comment type="caution">
    <text evidence="4">The sequence shown here is derived from an EMBL/GenBank/DDBJ whole genome shotgun (WGS) entry which is preliminary data.</text>
</comment>
<feature type="compositionally biased region" description="Basic and acidic residues" evidence="1">
    <location>
        <begin position="74"/>
        <end position="92"/>
    </location>
</feature>
<feature type="region of interest" description="Disordered" evidence="1">
    <location>
        <begin position="70"/>
        <end position="97"/>
    </location>
</feature>
<dbReference type="Gene3D" id="3.30.70.1230">
    <property type="entry name" value="Nucleotide cyclase"/>
    <property type="match status" value="1"/>
</dbReference>
<dbReference type="OrthoDB" id="1890790at2759"/>
<sequence length="905" mass="99581">RNVAEEMTMHKTAVRMNRDLSAALRVFRGALPGSARRYVTHPCYPSKGCTGAGCTVPDADSTVPDTTQVAVEGEGEREREKRKVKAERPQMHERHRQSGLIETWDDTVIGFLAAVPLGPDVGAVEHIRDSAIFLRAVDLCVANRPALKKIKGSDGAIIVGGRPKRDGTPETEEEALARLRRDCTQVVLFCLDLSLSIQCLRELGLPLPTLEGVRAGVARGGVTTGVLGSYELMFDVFGDTVNTAARLMGEVDPLLHPCQVLVTEGLAALVETERHPSLVFDRPTLLDLKGKGLSPVRAVSHTAKGWDSTRASLLSLYQGVPESVAKWGSWGEQMMSQGCTDTLAELLGMSDSDGVHAFMDAQCKLNDPDGATPLETIINQPWEVIRARFDVGATLSKGSLARSLTHLSPPTPTLTPSPTPHTLVTPSVSRSSLDTKGEREREGERDTSSGRRKGSGGRRLSVLDLVMPLLGRRNSNASPHGTPKHRQQKDRDMEMQIEAILGSSMRGGTDAQHERYMCPTQMLDAAVLQELENLYTCVHGSPLNVSAASGDTDGGTDPMAEVNQTPLSMLAAQYRASTSAVDPGTFTSFTSLSDMGQMGEMQPPRTPPHETLKTILRAIPQMMRLGSNRLFRDNLFCAMHTQSKLERCFLWTLFFCGLQIFFLQDAVQATNRFAYRALIMQSDHIVFLQEYPVLLNTYLGLVYVMGGLMVIRPLLFILKHHSGNMIVCRLLRWTLVDERTVEDVSQDLGHRTGLLTSLCSLMQKSIIIVTSLIMVCHITILRMGLNRGFEVWQYHHLMDGSWVIVVCMCIEAFVSLFSLPAHRAIRVLGLQMILFIPSSVVMMSVSQGSSFMFMPSLMYLLYSILHTVQEVVSLVVSTSFTVSTIAGHVLVSRVASGRFFNRYID</sequence>
<feature type="region of interest" description="Disordered" evidence="1">
    <location>
        <begin position="403"/>
        <end position="492"/>
    </location>
</feature>
<organism evidence="4 5">
    <name type="scientific">Kipferlia bialata</name>
    <dbReference type="NCBI Taxonomy" id="797122"/>
    <lineage>
        <taxon>Eukaryota</taxon>
        <taxon>Metamonada</taxon>
        <taxon>Carpediemonas-like organisms</taxon>
        <taxon>Kipferlia</taxon>
    </lineage>
</organism>
<name>A0A9K3CYS2_9EUKA</name>
<evidence type="ECO:0000313" key="4">
    <source>
        <dbReference type="EMBL" id="GIQ84846.1"/>
    </source>
</evidence>
<accession>A0A9K3CYS2</accession>
<feature type="transmembrane region" description="Helical" evidence="2">
    <location>
        <begin position="698"/>
        <end position="718"/>
    </location>
</feature>
<protein>
    <recommendedName>
        <fullName evidence="3">Guanylate cyclase domain-containing protein</fullName>
    </recommendedName>
</protein>
<feature type="transmembrane region" description="Helical" evidence="2">
    <location>
        <begin position="871"/>
        <end position="891"/>
    </location>
</feature>
<feature type="transmembrane region" description="Helical" evidence="2">
    <location>
        <begin position="766"/>
        <end position="785"/>
    </location>
</feature>
<feature type="transmembrane region" description="Helical" evidence="2">
    <location>
        <begin position="800"/>
        <end position="819"/>
    </location>
</feature>
<proteinExistence type="predicted"/>
<dbReference type="SUPFAM" id="SSF55073">
    <property type="entry name" value="Nucleotide cyclase"/>
    <property type="match status" value="1"/>
</dbReference>
<keyword evidence="2" id="KW-1133">Transmembrane helix</keyword>
<keyword evidence="5" id="KW-1185">Reference proteome</keyword>
<feature type="compositionally biased region" description="Pro residues" evidence="1">
    <location>
        <begin position="409"/>
        <end position="419"/>
    </location>
</feature>
<keyword evidence="2" id="KW-0812">Transmembrane</keyword>
<feature type="non-terminal residue" evidence="4">
    <location>
        <position position="1"/>
    </location>
</feature>
<dbReference type="PROSITE" id="PS50125">
    <property type="entry name" value="GUANYLATE_CYCLASE_2"/>
    <property type="match status" value="1"/>
</dbReference>
<dbReference type="Pfam" id="PF00211">
    <property type="entry name" value="Guanylate_cyc"/>
    <property type="match status" value="1"/>
</dbReference>
<reference evidence="4 5" key="1">
    <citation type="journal article" date="2018" name="PLoS ONE">
        <title>The draft genome of Kipferlia bialata reveals reductive genome evolution in fornicate parasites.</title>
        <authorList>
            <person name="Tanifuji G."/>
            <person name="Takabayashi S."/>
            <person name="Kume K."/>
            <person name="Takagi M."/>
            <person name="Nakayama T."/>
            <person name="Kamikawa R."/>
            <person name="Inagaki Y."/>
            <person name="Hashimoto T."/>
        </authorList>
    </citation>
    <scope>NUCLEOTIDE SEQUENCE [LARGE SCALE GENOMIC DNA]</scope>
    <source>
        <strain evidence="4">NY0173</strain>
    </source>
</reference>
<dbReference type="CDD" id="cd07302">
    <property type="entry name" value="CHD"/>
    <property type="match status" value="1"/>
</dbReference>
<gene>
    <name evidence="4" type="ORF">KIPB_006419</name>
</gene>
<evidence type="ECO:0000256" key="1">
    <source>
        <dbReference type="SAM" id="MobiDB-lite"/>
    </source>
</evidence>
<dbReference type="InterPro" id="IPR029787">
    <property type="entry name" value="Nucleotide_cyclase"/>
</dbReference>
<feature type="compositionally biased region" description="Basic and acidic residues" evidence="1">
    <location>
        <begin position="433"/>
        <end position="449"/>
    </location>
</feature>